<evidence type="ECO:0000313" key="3">
    <source>
        <dbReference type="EMBL" id="MWG36079.1"/>
    </source>
</evidence>
<dbReference type="PRINTS" id="PR00412">
    <property type="entry name" value="EPOXHYDRLASE"/>
</dbReference>
<dbReference type="InterPro" id="IPR050266">
    <property type="entry name" value="AB_hydrolase_sf"/>
</dbReference>
<dbReference type="Gene3D" id="3.40.50.1820">
    <property type="entry name" value="alpha/beta hydrolase"/>
    <property type="match status" value="1"/>
</dbReference>
<accession>A0A6B0GR71</accession>
<dbReference type="RefSeq" id="WP_158205739.1">
    <property type="nucleotide sequence ID" value="NZ_WSZK01000030.1"/>
</dbReference>
<dbReference type="GO" id="GO:0016020">
    <property type="term" value="C:membrane"/>
    <property type="evidence" value="ECO:0007669"/>
    <property type="project" value="TreeGrafter"/>
</dbReference>
<dbReference type="InterPro" id="IPR000073">
    <property type="entry name" value="AB_hydrolase_1"/>
</dbReference>
<evidence type="ECO:0000259" key="2">
    <source>
        <dbReference type="Pfam" id="PF00561"/>
    </source>
</evidence>
<dbReference type="InterPro" id="IPR029058">
    <property type="entry name" value="AB_hydrolase_fold"/>
</dbReference>
<proteinExistence type="predicted"/>
<evidence type="ECO:0000313" key="4">
    <source>
        <dbReference type="Proteomes" id="UP000451471"/>
    </source>
</evidence>
<protein>
    <submittedName>
        <fullName evidence="3">Alpha/beta fold hydrolase</fullName>
    </submittedName>
</protein>
<name>A0A6B0GR71_9EURY</name>
<organism evidence="3 4">
    <name type="scientific">Halomarina oriensis</name>
    <dbReference type="NCBI Taxonomy" id="671145"/>
    <lineage>
        <taxon>Archaea</taxon>
        <taxon>Methanobacteriati</taxon>
        <taxon>Methanobacteriota</taxon>
        <taxon>Stenosarchaea group</taxon>
        <taxon>Halobacteria</taxon>
        <taxon>Halobacteriales</taxon>
        <taxon>Natronomonadaceae</taxon>
        <taxon>Halomarina</taxon>
    </lineage>
</organism>
<reference evidence="3 4" key="1">
    <citation type="submission" date="2019-12" db="EMBL/GenBank/DDBJ databases">
        <title>Halocatena pleomorpha gen. nov. sp. nov., an extremely halophilic archaeon of family Halobacteriaceae isolated from saltpan soil.</title>
        <authorList>
            <person name="Pal Y."/>
            <person name="Verma A."/>
            <person name="Krishnamurthi S."/>
            <person name="Kumar P."/>
        </authorList>
    </citation>
    <scope>NUCLEOTIDE SEQUENCE [LARGE SCALE GENOMIC DNA]</scope>
    <source>
        <strain evidence="3 4">JCM 16495</strain>
    </source>
</reference>
<dbReference type="GO" id="GO:0016787">
    <property type="term" value="F:hydrolase activity"/>
    <property type="evidence" value="ECO:0007669"/>
    <property type="project" value="UniProtKB-KW"/>
</dbReference>
<dbReference type="PANTHER" id="PTHR43798:SF31">
    <property type="entry name" value="AB HYDROLASE SUPERFAMILY PROTEIN YCLE"/>
    <property type="match status" value="1"/>
</dbReference>
<dbReference type="PANTHER" id="PTHR43798">
    <property type="entry name" value="MONOACYLGLYCEROL LIPASE"/>
    <property type="match status" value="1"/>
</dbReference>
<dbReference type="InterPro" id="IPR000639">
    <property type="entry name" value="Epox_hydrolase-like"/>
</dbReference>
<dbReference type="OrthoDB" id="111592at2157"/>
<dbReference type="SUPFAM" id="SSF53474">
    <property type="entry name" value="alpha/beta-Hydrolases"/>
    <property type="match status" value="1"/>
</dbReference>
<dbReference type="PRINTS" id="PR00111">
    <property type="entry name" value="ABHYDROLASE"/>
</dbReference>
<evidence type="ECO:0000256" key="1">
    <source>
        <dbReference type="ARBA" id="ARBA00022801"/>
    </source>
</evidence>
<gene>
    <name evidence="3" type="ORF">GQS65_16555</name>
</gene>
<keyword evidence="4" id="KW-1185">Reference proteome</keyword>
<sequence length="267" mass="29843">MPRVSVDDDVELFVRDWGEGEPIVFLHGWPLSHRMYEQQFTDLVDRGYRCIGVDLRGYGQSDKPWSEYSYDMFADDVRAVLDDLDVEDVTLVGFSMGGGIATHYMSRHDGAHVERLALLAAASPCLTEKPDFPQGLDESEVNPLIDGAREDRPAMLSQFTDMLFHTEVSEETKRWLEGIGGDASPQATIESAKTFRDEDLRPDMADIDVPTLICHGVHDEITPFEITAEVLHDGIADSELVRFENSGHGLVTDETEKINDHLAEFAG</sequence>
<keyword evidence="1 3" id="KW-0378">Hydrolase</keyword>
<comment type="caution">
    <text evidence="3">The sequence shown here is derived from an EMBL/GenBank/DDBJ whole genome shotgun (WGS) entry which is preliminary data.</text>
</comment>
<dbReference type="EMBL" id="WSZK01000030">
    <property type="protein sequence ID" value="MWG36079.1"/>
    <property type="molecule type" value="Genomic_DNA"/>
</dbReference>
<dbReference type="Pfam" id="PF00561">
    <property type="entry name" value="Abhydrolase_1"/>
    <property type="match status" value="1"/>
</dbReference>
<feature type="domain" description="AB hydrolase-1" evidence="2">
    <location>
        <begin position="22"/>
        <end position="251"/>
    </location>
</feature>
<dbReference type="Proteomes" id="UP000451471">
    <property type="component" value="Unassembled WGS sequence"/>
</dbReference>
<dbReference type="AlphaFoldDB" id="A0A6B0GR71"/>